<dbReference type="EMBL" id="JAGRRH010000007">
    <property type="protein sequence ID" value="KAG7367664.1"/>
    <property type="molecule type" value="Genomic_DNA"/>
</dbReference>
<proteinExistence type="predicted"/>
<comment type="caution">
    <text evidence="2">The sequence shown here is derived from an EMBL/GenBank/DDBJ whole genome shotgun (WGS) entry which is preliminary data.</text>
</comment>
<evidence type="ECO:0000313" key="2">
    <source>
        <dbReference type="EMBL" id="KAG7367664.1"/>
    </source>
</evidence>
<keyword evidence="1" id="KW-0732">Signal</keyword>
<evidence type="ECO:0000256" key="1">
    <source>
        <dbReference type="SAM" id="SignalP"/>
    </source>
</evidence>
<feature type="chain" id="PRO_5039910235" description="Cytochrome b-c1 complex subunit 8" evidence="1">
    <location>
        <begin position="26"/>
        <end position="142"/>
    </location>
</feature>
<feature type="signal peptide" evidence="1">
    <location>
        <begin position="1"/>
        <end position="25"/>
    </location>
</feature>
<dbReference type="AlphaFoldDB" id="A0A9K3Q449"/>
<organism evidence="2 3">
    <name type="scientific">Nitzschia inconspicua</name>
    <dbReference type="NCBI Taxonomy" id="303405"/>
    <lineage>
        <taxon>Eukaryota</taxon>
        <taxon>Sar</taxon>
        <taxon>Stramenopiles</taxon>
        <taxon>Ochrophyta</taxon>
        <taxon>Bacillariophyta</taxon>
        <taxon>Bacillariophyceae</taxon>
        <taxon>Bacillariophycidae</taxon>
        <taxon>Bacillariales</taxon>
        <taxon>Bacillariaceae</taxon>
        <taxon>Nitzschia</taxon>
    </lineage>
</organism>
<evidence type="ECO:0008006" key="4">
    <source>
        <dbReference type="Google" id="ProtNLM"/>
    </source>
</evidence>
<sequence length="142" mass="16374">MGTQKVPIPTTSLLLLLLFRHRLFGFCHRHLRNHFFFSIKNKMTMMRAFARTRVLNGPGRSDVDLAMTKWWTKKRPAEGQITKTISAHEQYVVGPWLKTFPQKVIRRAPTYIIYPGGALALAYFSIKKAEALTAAEDYSHRP</sequence>
<reference evidence="2" key="1">
    <citation type="journal article" date="2021" name="Sci. Rep.">
        <title>Diploid genomic architecture of Nitzschia inconspicua, an elite biomass production diatom.</title>
        <authorList>
            <person name="Oliver A."/>
            <person name="Podell S."/>
            <person name="Pinowska A."/>
            <person name="Traller J.C."/>
            <person name="Smith S.R."/>
            <person name="McClure R."/>
            <person name="Beliaev A."/>
            <person name="Bohutskyi P."/>
            <person name="Hill E.A."/>
            <person name="Rabines A."/>
            <person name="Zheng H."/>
            <person name="Allen L.Z."/>
            <person name="Kuo A."/>
            <person name="Grigoriev I.V."/>
            <person name="Allen A.E."/>
            <person name="Hazlebeck D."/>
            <person name="Allen E.E."/>
        </authorList>
    </citation>
    <scope>NUCLEOTIDE SEQUENCE</scope>
    <source>
        <strain evidence="2">Hildebrandi</strain>
    </source>
</reference>
<dbReference type="Proteomes" id="UP000693970">
    <property type="component" value="Unassembled WGS sequence"/>
</dbReference>
<evidence type="ECO:0000313" key="3">
    <source>
        <dbReference type="Proteomes" id="UP000693970"/>
    </source>
</evidence>
<reference evidence="2" key="2">
    <citation type="submission" date="2021-04" db="EMBL/GenBank/DDBJ databases">
        <authorList>
            <person name="Podell S."/>
        </authorList>
    </citation>
    <scope>NUCLEOTIDE SEQUENCE</scope>
    <source>
        <strain evidence="2">Hildebrandi</strain>
    </source>
</reference>
<protein>
    <recommendedName>
        <fullName evidence="4">Cytochrome b-c1 complex subunit 8</fullName>
    </recommendedName>
</protein>
<keyword evidence="3" id="KW-1185">Reference proteome</keyword>
<accession>A0A9K3Q449</accession>
<dbReference type="OrthoDB" id="36955at2759"/>
<name>A0A9K3Q449_9STRA</name>
<gene>
    <name evidence="2" type="ORF">IV203_030335</name>
</gene>